<dbReference type="CDD" id="cd03784">
    <property type="entry name" value="GT1_Gtf-like"/>
    <property type="match status" value="1"/>
</dbReference>
<dbReference type="PROSITE" id="PS00375">
    <property type="entry name" value="UDPGT"/>
    <property type="match status" value="1"/>
</dbReference>
<proteinExistence type="inferred from homology"/>
<evidence type="ECO:0000256" key="2">
    <source>
        <dbReference type="RuleBase" id="RU003718"/>
    </source>
</evidence>
<sequence length="514" mass="56394">MSTTKAHYLVLTFPAWGHCRPETVFSLRLIQLHPHLSITLLISEWYRDLATAEIAQAHLTPEEASRLRVVFHPLGRLPPCDPNGGKGDSENFRIFADWVVDYAAKSIEQTVNGDAIYAKEEDGLIPIPPTVFLGDAIALWRIQPRLEAIFNQAGLKPPVLARLNPLSEAYIAAYSAADGSPLPTVLEAYQQARTAGSTDDEAFQKTFVASEDKYIEVLGLSPMSVIQSHMTSLTSFAKQFNTVEALSITFWPSYESIHGVPMKHQTKFKGVRAGPQLFDGNPTVTNGTSSAASDPTLAFMDTALARHGPRSVIYVCFGTLFWPPTEAQTALFLDALEESGLSVVLVKGHKASSKIAGNIQTWYQKMGSRAHVTDWVPQLRVLQHEAINVFVSHGGSGSTMEAMITGVPMVLLPGAWDQPFIASELCKAGIALDIAQFGHGHNIGKKTARGVLVTGREKDMKAELREIFGNLSSDKFDKLRQTAREIQQRVLRDLESGESFQMMQKLGHLADQAS</sequence>
<comment type="caution">
    <text evidence="3">The sequence shown here is derived from an EMBL/GenBank/DDBJ whole genome shotgun (WGS) entry which is preliminary data.</text>
</comment>
<keyword evidence="1 2" id="KW-0808">Transferase</keyword>
<accession>A0A1Y1UDY5</accession>
<dbReference type="SUPFAM" id="SSF53756">
    <property type="entry name" value="UDP-Glycosyltransferase/glycogen phosphorylase"/>
    <property type="match status" value="1"/>
</dbReference>
<comment type="similarity">
    <text evidence="2">Belongs to the UDP-glycosyltransferase family.</text>
</comment>
<reference evidence="3 4" key="1">
    <citation type="submission" date="2017-03" db="EMBL/GenBank/DDBJ databases">
        <title>Widespread Adenine N6-methylation of Active Genes in Fungi.</title>
        <authorList>
            <consortium name="DOE Joint Genome Institute"/>
            <person name="Mondo S.J."/>
            <person name="Dannebaum R.O."/>
            <person name="Kuo R.C."/>
            <person name="Louie K.B."/>
            <person name="Bewick A.J."/>
            <person name="Labutti K."/>
            <person name="Haridas S."/>
            <person name="Kuo A."/>
            <person name="Salamov A."/>
            <person name="Ahrendt S.R."/>
            <person name="Lau R."/>
            <person name="Bowen B.P."/>
            <person name="Lipzen A."/>
            <person name="Sullivan W."/>
            <person name="Andreopoulos W.B."/>
            <person name="Clum A."/>
            <person name="Lindquist E."/>
            <person name="Daum C."/>
            <person name="Northen T.R."/>
            <person name="Ramamoorthy G."/>
            <person name="Schmitz R.J."/>
            <person name="Gryganskyi A."/>
            <person name="Culley D."/>
            <person name="Magnuson J."/>
            <person name="James T.Y."/>
            <person name="O'Malley M.A."/>
            <person name="Stajich J.E."/>
            <person name="Spatafora J.W."/>
            <person name="Visel A."/>
            <person name="Grigoriev I.V."/>
        </authorList>
    </citation>
    <scope>NUCLEOTIDE SEQUENCE [LARGE SCALE GENOMIC DNA]</scope>
    <source>
        <strain evidence="3 4">NRRL Y-17943</strain>
    </source>
</reference>
<name>A0A1Y1UDY5_9TREE</name>
<dbReference type="EMBL" id="NBSH01000008">
    <property type="protein sequence ID" value="ORX36260.1"/>
    <property type="molecule type" value="Genomic_DNA"/>
</dbReference>
<dbReference type="AlphaFoldDB" id="A0A1Y1UDY5"/>
<evidence type="ECO:0000313" key="3">
    <source>
        <dbReference type="EMBL" id="ORX36260.1"/>
    </source>
</evidence>
<dbReference type="InterPro" id="IPR050481">
    <property type="entry name" value="UDP-glycosyltransf_plant"/>
</dbReference>
<dbReference type="GeneID" id="33560154"/>
<dbReference type="Pfam" id="PF00201">
    <property type="entry name" value="UDPGT"/>
    <property type="match status" value="1"/>
</dbReference>
<dbReference type="InterPro" id="IPR002213">
    <property type="entry name" value="UDP_glucos_trans"/>
</dbReference>
<dbReference type="PANTHER" id="PTHR48049:SF132">
    <property type="entry name" value="GLYCOSYLTRANSFERASE"/>
    <property type="match status" value="1"/>
</dbReference>
<dbReference type="STRING" id="4999.A0A1Y1UDY5"/>
<dbReference type="PANTHER" id="PTHR48049">
    <property type="entry name" value="GLYCOSYLTRANSFERASE"/>
    <property type="match status" value="1"/>
</dbReference>
<gene>
    <name evidence="3" type="ORF">BD324DRAFT_651501</name>
</gene>
<keyword evidence="2" id="KW-0328">Glycosyltransferase</keyword>
<dbReference type="OrthoDB" id="5835829at2759"/>
<dbReference type="RefSeq" id="XP_021870361.1">
    <property type="nucleotide sequence ID" value="XM_022018345.1"/>
</dbReference>
<organism evidence="3 4">
    <name type="scientific">Kockovaella imperatae</name>
    <dbReference type="NCBI Taxonomy" id="4999"/>
    <lineage>
        <taxon>Eukaryota</taxon>
        <taxon>Fungi</taxon>
        <taxon>Dikarya</taxon>
        <taxon>Basidiomycota</taxon>
        <taxon>Agaricomycotina</taxon>
        <taxon>Tremellomycetes</taxon>
        <taxon>Tremellales</taxon>
        <taxon>Cuniculitremaceae</taxon>
        <taxon>Kockovaella</taxon>
    </lineage>
</organism>
<dbReference type="Proteomes" id="UP000193218">
    <property type="component" value="Unassembled WGS sequence"/>
</dbReference>
<dbReference type="GO" id="GO:0035251">
    <property type="term" value="F:UDP-glucosyltransferase activity"/>
    <property type="evidence" value="ECO:0007669"/>
    <property type="project" value="InterPro"/>
</dbReference>
<dbReference type="InParanoid" id="A0A1Y1UDY5"/>
<dbReference type="Gene3D" id="3.40.50.2000">
    <property type="entry name" value="Glycogen Phosphorylase B"/>
    <property type="match status" value="2"/>
</dbReference>
<dbReference type="InterPro" id="IPR035595">
    <property type="entry name" value="UDP_glycos_trans_CS"/>
</dbReference>
<evidence type="ECO:0000256" key="1">
    <source>
        <dbReference type="ARBA" id="ARBA00022679"/>
    </source>
</evidence>
<evidence type="ECO:0000313" key="4">
    <source>
        <dbReference type="Proteomes" id="UP000193218"/>
    </source>
</evidence>
<protein>
    <submittedName>
        <fullName evidence="3">Uncharacterized protein</fullName>
    </submittedName>
</protein>
<keyword evidence="4" id="KW-1185">Reference proteome</keyword>